<feature type="domain" description="Fe-containing alcohol dehydrogenase-like C-terminal" evidence="3">
    <location>
        <begin position="212"/>
        <end position="406"/>
    </location>
</feature>
<dbReference type="PANTHER" id="PTHR11496">
    <property type="entry name" value="ALCOHOL DEHYDROGENASE"/>
    <property type="match status" value="1"/>
</dbReference>
<dbReference type="PANTHER" id="PTHR11496:SF83">
    <property type="entry name" value="HYDROXYACID-OXOACID TRANSHYDROGENASE, MITOCHONDRIAL"/>
    <property type="match status" value="1"/>
</dbReference>
<dbReference type="Gene3D" id="1.20.1090.10">
    <property type="entry name" value="Dehydroquinate synthase-like - alpha domain"/>
    <property type="match status" value="1"/>
</dbReference>
<feature type="domain" description="Alcohol dehydrogenase iron-type/glycerol dehydrogenase GldA" evidence="2">
    <location>
        <begin position="19"/>
        <end position="197"/>
    </location>
</feature>
<dbReference type="RefSeq" id="WP_008426721.1">
    <property type="nucleotide sequence ID" value="NZ_AOIA01000159.1"/>
</dbReference>
<evidence type="ECO:0000259" key="3">
    <source>
        <dbReference type="Pfam" id="PF25137"/>
    </source>
</evidence>
<keyword evidence="5" id="KW-1185">Reference proteome</keyword>
<sequence>MTATDATTRDPAFRFEYHPATIRFGAGCADALEDELEVLDLKRALVVCGATVGSTPEVIDPVREGLGDRLAGVFDETTPDKRLGTAFDGLDRLEAEDADVLVSLGGGSSLDVAKAVSVLAATDRSRDRIAEEFAQTGTIDVPDDPVPIVAVPTTLAGADLSTGAGITAAPDSGLVDEELGGGISDPGLMPTAAFYDPELVATTPDTILAGSAMNGFDKGLETIYAAEATPVTDATARHGLEKLEDGLEAFGRGDRDLAVYETLLEGLLLVQYGISRPDGTTLSVVHAFGHGLRDAYALQQGVAHAVVVPHALRYLFEREGVDARAGLLADALGVGEAADHGAAVVDRVAELRDELGLPARLRDLEPVGDDDFADVAETILADGFMTNAPPGLDPTVEEIEGVLEEAW</sequence>
<protein>
    <submittedName>
        <fullName evidence="4">Iron-containing alcohol dehydrogenase</fullName>
    </submittedName>
</protein>
<dbReference type="Proteomes" id="UP000011531">
    <property type="component" value="Unassembled WGS sequence"/>
</dbReference>
<organism evidence="4 5">
    <name type="scientific">Natronococcus jeotgali DSM 18795</name>
    <dbReference type="NCBI Taxonomy" id="1227498"/>
    <lineage>
        <taxon>Archaea</taxon>
        <taxon>Methanobacteriati</taxon>
        <taxon>Methanobacteriota</taxon>
        <taxon>Stenosarchaea group</taxon>
        <taxon>Halobacteria</taxon>
        <taxon>Halobacteriales</taxon>
        <taxon>Natrialbaceae</taxon>
        <taxon>Natronococcus</taxon>
    </lineage>
</organism>
<dbReference type="Pfam" id="PF25137">
    <property type="entry name" value="ADH_Fe_C"/>
    <property type="match status" value="1"/>
</dbReference>
<dbReference type="InterPro" id="IPR039697">
    <property type="entry name" value="Alcohol_dehydrogenase_Fe"/>
</dbReference>
<dbReference type="CDD" id="cd14866">
    <property type="entry name" value="Fe-ADH-like"/>
    <property type="match status" value="1"/>
</dbReference>
<evidence type="ECO:0000313" key="5">
    <source>
        <dbReference type="Proteomes" id="UP000011531"/>
    </source>
</evidence>
<dbReference type="EMBL" id="AOIA01000159">
    <property type="protein sequence ID" value="ELY52171.1"/>
    <property type="molecule type" value="Genomic_DNA"/>
</dbReference>
<dbReference type="SUPFAM" id="SSF56796">
    <property type="entry name" value="Dehydroquinate synthase-like"/>
    <property type="match status" value="1"/>
</dbReference>
<dbReference type="GO" id="GO:0046872">
    <property type="term" value="F:metal ion binding"/>
    <property type="evidence" value="ECO:0007669"/>
    <property type="project" value="InterPro"/>
</dbReference>
<evidence type="ECO:0000259" key="2">
    <source>
        <dbReference type="Pfam" id="PF00465"/>
    </source>
</evidence>
<evidence type="ECO:0000256" key="1">
    <source>
        <dbReference type="ARBA" id="ARBA00023002"/>
    </source>
</evidence>
<keyword evidence="1" id="KW-0560">Oxidoreductase</keyword>
<dbReference type="Pfam" id="PF00465">
    <property type="entry name" value="Fe-ADH"/>
    <property type="match status" value="1"/>
</dbReference>
<dbReference type="OrthoDB" id="57329at2157"/>
<dbReference type="InterPro" id="IPR001670">
    <property type="entry name" value="ADH_Fe/GldA"/>
</dbReference>
<comment type="caution">
    <text evidence="4">The sequence shown here is derived from an EMBL/GenBank/DDBJ whole genome shotgun (WGS) entry which is preliminary data.</text>
</comment>
<dbReference type="PATRIC" id="fig|1227498.3.peg.3940"/>
<accession>L9WSI6</accession>
<proteinExistence type="predicted"/>
<name>L9WSI6_9EURY</name>
<gene>
    <name evidence="4" type="ORF">C492_19946</name>
</gene>
<dbReference type="AlphaFoldDB" id="L9WSI6"/>
<reference evidence="4 5" key="1">
    <citation type="journal article" date="2014" name="PLoS Genet.">
        <title>Phylogenetically driven sequencing of extremely halophilic archaea reveals strategies for static and dynamic osmo-response.</title>
        <authorList>
            <person name="Becker E.A."/>
            <person name="Seitzer P.M."/>
            <person name="Tritt A."/>
            <person name="Larsen D."/>
            <person name="Krusor M."/>
            <person name="Yao A.I."/>
            <person name="Wu D."/>
            <person name="Madern D."/>
            <person name="Eisen J.A."/>
            <person name="Darling A.E."/>
            <person name="Facciotti M.T."/>
        </authorList>
    </citation>
    <scope>NUCLEOTIDE SEQUENCE [LARGE SCALE GENOMIC DNA]</scope>
    <source>
        <strain evidence="4 5">DSM 18795</strain>
    </source>
</reference>
<dbReference type="GO" id="GO:0004022">
    <property type="term" value="F:alcohol dehydrogenase (NAD+) activity"/>
    <property type="evidence" value="ECO:0007669"/>
    <property type="project" value="TreeGrafter"/>
</dbReference>
<dbReference type="STRING" id="1227498.C492_19946"/>
<dbReference type="InterPro" id="IPR056798">
    <property type="entry name" value="ADH_Fe_C"/>
</dbReference>
<dbReference type="Gene3D" id="3.40.50.1970">
    <property type="match status" value="1"/>
</dbReference>
<evidence type="ECO:0000313" key="4">
    <source>
        <dbReference type="EMBL" id="ELY52171.1"/>
    </source>
</evidence>